<evidence type="ECO:0000313" key="3">
    <source>
        <dbReference type="Proteomes" id="UP000093523"/>
    </source>
</evidence>
<dbReference type="InterPro" id="IPR025489">
    <property type="entry name" value="DUF4381"/>
</dbReference>
<keyword evidence="1" id="KW-0472">Membrane</keyword>
<keyword evidence="1" id="KW-0812">Transmembrane</keyword>
<evidence type="ECO:0008006" key="4">
    <source>
        <dbReference type="Google" id="ProtNLM"/>
    </source>
</evidence>
<keyword evidence="1" id="KW-1133">Transmembrane helix</keyword>
<comment type="caution">
    <text evidence="2">The sequence shown here is derived from an EMBL/GenBank/DDBJ whole genome shotgun (WGS) entry which is preliminary data.</text>
</comment>
<sequence length="183" mass="20668">MSLSSIADPGAAPQSPALPLADIHLPAAPSLSLSWQGYGVIVFIILVIALLVWALIRYRKKRQLQRVALAQLSTLKPTQTREIATLLKQAALSHFPRQDIAALHGLAWWHFIEQKLPVKKQANVHFSSRSEMLEQALYGQHELSEINQQRFYDDTRYWFTHALPVKRVGSLLSSRSSKGKQHD</sequence>
<dbReference type="OrthoDB" id="283083at2"/>
<dbReference type="Pfam" id="PF14316">
    <property type="entry name" value="DUF4381"/>
    <property type="match status" value="1"/>
</dbReference>
<name>A0A1B9NW69_ALILO</name>
<reference evidence="2 3" key="1">
    <citation type="submission" date="2016-06" db="EMBL/GenBank/DDBJ databases">
        <authorList>
            <person name="Kjaerup R.B."/>
            <person name="Dalgaard T.S."/>
            <person name="Juul-Madsen H.R."/>
        </authorList>
    </citation>
    <scope>NUCLEOTIDE SEQUENCE [LARGE SCALE GENOMIC DNA]</scope>
    <source>
        <strain evidence="2 3">1S159</strain>
    </source>
</reference>
<protein>
    <recommendedName>
        <fullName evidence="4">DUF4381 domain-containing protein</fullName>
    </recommendedName>
</protein>
<dbReference type="AlphaFoldDB" id="A0A1B9NW69"/>
<dbReference type="EMBL" id="MAJU01000015">
    <property type="protein sequence ID" value="OCH19454.1"/>
    <property type="molecule type" value="Genomic_DNA"/>
</dbReference>
<feature type="transmembrane region" description="Helical" evidence="1">
    <location>
        <begin position="35"/>
        <end position="56"/>
    </location>
</feature>
<accession>A0A1B9NW69</accession>
<evidence type="ECO:0000313" key="2">
    <source>
        <dbReference type="EMBL" id="OCH19454.1"/>
    </source>
</evidence>
<gene>
    <name evidence="2" type="ORF">A6E04_15590</name>
</gene>
<dbReference type="Proteomes" id="UP000093523">
    <property type="component" value="Unassembled WGS sequence"/>
</dbReference>
<organism evidence="2 3">
    <name type="scientific">Aliivibrio logei</name>
    <name type="common">Vibrio logei</name>
    <dbReference type="NCBI Taxonomy" id="688"/>
    <lineage>
        <taxon>Bacteria</taxon>
        <taxon>Pseudomonadati</taxon>
        <taxon>Pseudomonadota</taxon>
        <taxon>Gammaproteobacteria</taxon>
        <taxon>Vibrionales</taxon>
        <taxon>Vibrionaceae</taxon>
        <taxon>Aliivibrio</taxon>
    </lineage>
</organism>
<dbReference type="RefSeq" id="WP_065611669.1">
    <property type="nucleotide sequence ID" value="NZ_CAWMPN010000015.1"/>
</dbReference>
<proteinExistence type="predicted"/>
<evidence type="ECO:0000256" key="1">
    <source>
        <dbReference type="SAM" id="Phobius"/>
    </source>
</evidence>
<dbReference type="STRING" id="688.A6E04_15590"/>